<dbReference type="GO" id="GO:0005634">
    <property type="term" value="C:nucleus"/>
    <property type="evidence" value="ECO:0007669"/>
    <property type="project" value="TreeGrafter"/>
</dbReference>
<evidence type="ECO:0000256" key="2">
    <source>
        <dbReference type="ARBA" id="ARBA00006490"/>
    </source>
</evidence>
<organism evidence="11 12">
    <name type="scientific">Rhodotorula mucilaginosa</name>
    <name type="common">Yeast</name>
    <name type="synonym">Rhodotorula rubra</name>
    <dbReference type="NCBI Taxonomy" id="5537"/>
    <lineage>
        <taxon>Eukaryota</taxon>
        <taxon>Fungi</taxon>
        <taxon>Dikarya</taxon>
        <taxon>Basidiomycota</taxon>
        <taxon>Pucciniomycotina</taxon>
        <taxon>Microbotryomycetes</taxon>
        <taxon>Sporidiobolales</taxon>
        <taxon>Sporidiobolaceae</taxon>
        <taxon>Rhodotorula</taxon>
    </lineage>
</organism>
<dbReference type="Pfam" id="PF00266">
    <property type="entry name" value="Aminotran_5"/>
    <property type="match status" value="3"/>
</dbReference>
<dbReference type="GO" id="GO:0005829">
    <property type="term" value="C:cytosol"/>
    <property type="evidence" value="ECO:0007669"/>
    <property type="project" value="TreeGrafter"/>
</dbReference>
<evidence type="ECO:0000256" key="6">
    <source>
        <dbReference type="ARBA" id="ARBA00023004"/>
    </source>
</evidence>
<dbReference type="GO" id="GO:0016226">
    <property type="term" value="P:iron-sulfur cluster assembly"/>
    <property type="evidence" value="ECO:0007669"/>
    <property type="project" value="TreeGrafter"/>
</dbReference>
<evidence type="ECO:0000256" key="1">
    <source>
        <dbReference type="ARBA" id="ARBA00001933"/>
    </source>
</evidence>
<dbReference type="GO" id="GO:0005739">
    <property type="term" value="C:mitochondrion"/>
    <property type="evidence" value="ECO:0007669"/>
    <property type="project" value="TreeGrafter"/>
</dbReference>
<dbReference type="Gene3D" id="3.40.640.10">
    <property type="entry name" value="Type I PLP-dependent aspartate aminotransferase-like (Major domain)"/>
    <property type="match status" value="2"/>
</dbReference>
<protein>
    <recommendedName>
        <fullName evidence="3">cysteine desulfurase</fullName>
        <ecNumber evidence="3">2.8.1.7</ecNumber>
    </recommendedName>
</protein>
<dbReference type="GO" id="GO:0031071">
    <property type="term" value="F:cysteine desulfurase activity"/>
    <property type="evidence" value="ECO:0007669"/>
    <property type="project" value="UniProtKB-EC"/>
</dbReference>
<keyword evidence="12" id="KW-1185">Reference proteome</keyword>
<dbReference type="PANTHER" id="PTHR11601">
    <property type="entry name" value="CYSTEINE DESULFURYLASE FAMILY MEMBER"/>
    <property type="match status" value="1"/>
</dbReference>
<comment type="similarity">
    <text evidence="2">Belongs to the class-V pyridoxal-phosphate-dependent aminotransferase family. NifS/IscS subfamily.</text>
</comment>
<reference evidence="11 12" key="1">
    <citation type="submission" date="2020-11" db="EMBL/GenBank/DDBJ databases">
        <title>Kefir isolates.</title>
        <authorList>
            <person name="Marcisauskas S."/>
            <person name="Kim Y."/>
            <person name="Blasche S."/>
        </authorList>
    </citation>
    <scope>NUCLEOTIDE SEQUENCE [LARGE SCALE GENOMIC DNA]</scope>
    <source>
        <strain evidence="11 12">KR</strain>
    </source>
</reference>
<feature type="domain" description="Aminotransferase class V" evidence="10">
    <location>
        <begin position="95"/>
        <end position="182"/>
    </location>
</feature>
<gene>
    <name evidence="11" type="primary">NFS1_1</name>
    <name evidence="11" type="ORF">C6P46_002004</name>
</gene>
<evidence type="ECO:0000259" key="10">
    <source>
        <dbReference type="Pfam" id="PF00266"/>
    </source>
</evidence>
<keyword evidence="4" id="KW-0479">Metal-binding</keyword>
<dbReference type="InterPro" id="IPR015422">
    <property type="entry name" value="PyrdxlP-dep_Trfase_small"/>
</dbReference>
<sequence>MHRATQTLQRLARTTAPRTVASSVASSSTASFARSSRTRSLATVTSQVPLGTNTHIPVEVQDAAVDVVSPASEMLGFEVSESQSGAPREDIGRPIYLDAQATTPVDPRVLDAMLPYLTNMTGNMHSGQSLAFAEKAVEVARKHIADLIGADAKDIVFTSGATESNNMAIKGIARFYKGKKRHMSVVFSPLKELLPADPARSYSITTQTEHKCVLDSCRVLQDEGFDVTYLPVKENGLIDLKQLEEAIRPDTCLVSVRHSLFFSLLAVFAHRRARPQIMLVNNEIGTIQPIKEIGEIVKKHKGVFFHTDAAQGVGKVPINVNDLKVDVLSISGHKIYGPKGVGCLYVRRKPRVRLEPIISGGGQERGLRSGTVPVPLAVGFGEACRLAKKEMAADHAHVEALAKRLYDGITSKLTHVVRNGDVDGYPGCTNLSFAAVEGESLLMAIKDVAVSSGSACTSASLEPSYVLRALGADDEMAHSSIRFGLGRFTTEGEVDFVVDKVVSAVTRLRDMSPLWDMIIEGIDLKSIDWSQH</sequence>
<dbReference type="FunFam" id="3.90.1150.10:FF:000002">
    <property type="entry name" value="Cysteine desulfurase IscS"/>
    <property type="match status" value="1"/>
</dbReference>
<dbReference type="InterPro" id="IPR000192">
    <property type="entry name" value="Aminotrans_V_dom"/>
</dbReference>
<evidence type="ECO:0000256" key="9">
    <source>
        <dbReference type="SAM" id="MobiDB-lite"/>
    </source>
</evidence>
<dbReference type="PANTHER" id="PTHR11601:SF34">
    <property type="entry name" value="CYSTEINE DESULFURASE"/>
    <property type="match status" value="1"/>
</dbReference>
<dbReference type="EC" id="2.8.1.7" evidence="3"/>
<dbReference type="Proteomes" id="UP000777482">
    <property type="component" value="Unassembled WGS sequence"/>
</dbReference>
<comment type="cofactor">
    <cofactor evidence="1 8">
        <name>pyridoxal 5'-phosphate</name>
        <dbReference type="ChEBI" id="CHEBI:597326"/>
    </cofactor>
</comment>
<name>A0A9P6VS66_RHOMI</name>
<evidence type="ECO:0000313" key="12">
    <source>
        <dbReference type="Proteomes" id="UP000777482"/>
    </source>
</evidence>
<feature type="region of interest" description="Disordered" evidence="9">
    <location>
        <begin position="1"/>
        <end position="22"/>
    </location>
</feature>
<dbReference type="InterPro" id="IPR020578">
    <property type="entry name" value="Aminotrans_V_PyrdxlP_BS"/>
</dbReference>
<dbReference type="InterPro" id="IPR015421">
    <property type="entry name" value="PyrdxlP-dep_Trfase_major"/>
</dbReference>
<evidence type="ECO:0000256" key="5">
    <source>
        <dbReference type="ARBA" id="ARBA00022898"/>
    </source>
</evidence>
<comment type="caution">
    <text evidence="11">The sequence shown here is derived from an EMBL/GenBank/DDBJ whole genome shotgun (WGS) entry which is preliminary data.</text>
</comment>
<dbReference type="OrthoDB" id="10250117at2759"/>
<keyword evidence="7" id="KW-0411">Iron-sulfur</keyword>
<evidence type="ECO:0000256" key="8">
    <source>
        <dbReference type="RuleBase" id="RU004504"/>
    </source>
</evidence>
<evidence type="ECO:0000256" key="7">
    <source>
        <dbReference type="ARBA" id="ARBA00023014"/>
    </source>
</evidence>
<dbReference type="AlphaFoldDB" id="A0A9P6VS66"/>
<dbReference type="InterPro" id="IPR015424">
    <property type="entry name" value="PyrdxlP-dep_Trfase"/>
</dbReference>
<proteinExistence type="inferred from homology"/>
<dbReference type="GO" id="GO:0046872">
    <property type="term" value="F:metal ion binding"/>
    <property type="evidence" value="ECO:0007669"/>
    <property type="project" value="UniProtKB-KW"/>
</dbReference>
<keyword evidence="5" id="KW-0663">Pyridoxal phosphate</keyword>
<evidence type="ECO:0000313" key="11">
    <source>
        <dbReference type="EMBL" id="KAG0654030.1"/>
    </source>
</evidence>
<feature type="domain" description="Aminotransferase class V" evidence="10">
    <location>
        <begin position="204"/>
        <end position="258"/>
    </location>
</feature>
<dbReference type="SUPFAM" id="SSF53383">
    <property type="entry name" value="PLP-dependent transferases"/>
    <property type="match status" value="1"/>
</dbReference>
<accession>A0A9P6VS66</accession>
<dbReference type="Gene3D" id="3.90.1150.10">
    <property type="entry name" value="Aspartate Aminotransferase, domain 1"/>
    <property type="match status" value="2"/>
</dbReference>
<dbReference type="GO" id="GO:0051536">
    <property type="term" value="F:iron-sulfur cluster binding"/>
    <property type="evidence" value="ECO:0007669"/>
    <property type="project" value="UniProtKB-KW"/>
</dbReference>
<dbReference type="EMBL" id="PUHQ01000164">
    <property type="protein sequence ID" value="KAG0654030.1"/>
    <property type="molecule type" value="Genomic_DNA"/>
</dbReference>
<evidence type="ECO:0000256" key="4">
    <source>
        <dbReference type="ARBA" id="ARBA00022723"/>
    </source>
</evidence>
<keyword evidence="6" id="KW-0408">Iron</keyword>
<evidence type="ECO:0000256" key="3">
    <source>
        <dbReference type="ARBA" id="ARBA00012239"/>
    </source>
</evidence>
<feature type="domain" description="Aminotransferase class V" evidence="10">
    <location>
        <begin position="277"/>
        <end position="495"/>
    </location>
</feature>
<dbReference type="PROSITE" id="PS00595">
    <property type="entry name" value="AA_TRANSFER_CLASS_5"/>
    <property type="match status" value="1"/>
</dbReference>